<dbReference type="EMBL" id="CAJVPZ010093609">
    <property type="protein sequence ID" value="CAG8816962.1"/>
    <property type="molecule type" value="Genomic_DNA"/>
</dbReference>
<evidence type="ECO:0000313" key="3">
    <source>
        <dbReference type="Proteomes" id="UP000789396"/>
    </source>
</evidence>
<reference evidence="2" key="1">
    <citation type="submission" date="2021-06" db="EMBL/GenBank/DDBJ databases">
        <authorList>
            <person name="Kallberg Y."/>
            <person name="Tangrot J."/>
            <person name="Rosling A."/>
        </authorList>
    </citation>
    <scope>NUCLEOTIDE SEQUENCE</scope>
    <source>
        <strain evidence="2">IN212</strain>
    </source>
</reference>
<feature type="non-terminal residue" evidence="2">
    <location>
        <position position="43"/>
    </location>
</feature>
<accession>A0A9N9PG39</accession>
<keyword evidence="3" id="KW-1185">Reference proteome</keyword>
<name>A0A9N9PG39_9GLOM</name>
<protein>
    <submittedName>
        <fullName evidence="2">14706_t:CDS:1</fullName>
    </submittedName>
</protein>
<sequence length="43" mass="5004">EAKEQREKAKTLLHNPQEISFSQDNPYIKQENTDIEPTTESSE</sequence>
<feature type="non-terminal residue" evidence="2">
    <location>
        <position position="1"/>
    </location>
</feature>
<dbReference type="AlphaFoldDB" id="A0A9N9PG39"/>
<feature type="compositionally biased region" description="Basic and acidic residues" evidence="1">
    <location>
        <begin position="1"/>
        <end position="10"/>
    </location>
</feature>
<feature type="region of interest" description="Disordered" evidence="1">
    <location>
        <begin position="1"/>
        <end position="43"/>
    </location>
</feature>
<comment type="caution">
    <text evidence="2">The sequence shown here is derived from an EMBL/GenBank/DDBJ whole genome shotgun (WGS) entry which is preliminary data.</text>
</comment>
<gene>
    <name evidence="2" type="ORF">RFULGI_LOCUS19308</name>
</gene>
<organism evidence="2 3">
    <name type="scientific">Racocetra fulgida</name>
    <dbReference type="NCBI Taxonomy" id="60492"/>
    <lineage>
        <taxon>Eukaryota</taxon>
        <taxon>Fungi</taxon>
        <taxon>Fungi incertae sedis</taxon>
        <taxon>Mucoromycota</taxon>
        <taxon>Glomeromycotina</taxon>
        <taxon>Glomeromycetes</taxon>
        <taxon>Diversisporales</taxon>
        <taxon>Gigasporaceae</taxon>
        <taxon>Racocetra</taxon>
    </lineage>
</organism>
<evidence type="ECO:0000313" key="2">
    <source>
        <dbReference type="EMBL" id="CAG8816962.1"/>
    </source>
</evidence>
<dbReference type="Proteomes" id="UP000789396">
    <property type="component" value="Unassembled WGS sequence"/>
</dbReference>
<evidence type="ECO:0000256" key="1">
    <source>
        <dbReference type="SAM" id="MobiDB-lite"/>
    </source>
</evidence>
<proteinExistence type="predicted"/>